<reference evidence="1" key="1">
    <citation type="submission" date="2013-12" db="EMBL/GenBank/DDBJ databases">
        <title>The Genome Sequence of Aphanomyces invadans NJM9701.</title>
        <authorList>
            <consortium name="The Broad Institute Genomics Platform"/>
            <person name="Russ C."/>
            <person name="Tyler B."/>
            <person name="van West P."/>
            <person name="Dieguez-Uribeondo J."/>
            <person name="Young S.K."/>
            <person name="Zeng Q."/>
            <person name="Gargeya S."/>
            <person name="Fitzgerald M."/>
            <person name="Abouelleil A."/>
            <person name="Alvarado L."/>
            <person name="Chapman S.B."/>
            <person name="Gainer-Dewar J."/>
            <person name="Goldberg J."/>
            <person name="Griggs A."/>
            <person name="Gujja S."/>
            <person name="Hansen M."/>
            <person name="Howarth C."/>
            <person name="Imamovic A."/>
            <person name="Ireland A."/>
            <person name="Larimer J."/>
            <person name="McCowan C."/>
            <person name="Murphy C."/>
            <person name="Pearson M."/>
            <person name="Poon T.W."/>
            <person name="Priest M."/>
            <person name="Roberts A."/>
            <person name="Saif S."/>
            <person name="Shea T."/>
            <person name="Sykes S."/>
            <person name="Wortman J."/>
            <person name="Nusbaum C."/>
            <person name="Birren B."/>
        </authorList>
    </citation>
    <scope>NUCLEOTIDE SEQUENCE [LARGE SCALE GENOMIC DNA]</scope>
    <source>
        <strain evidence="1">NJM9701</strain>
    </source>
</reference>
<dbReference type="AlphaFoldDB" id="A0A024UTK6"/>
<gene>
    <name evidence="1" type="ORF">H310_01687</name>
</gene>
<organism evidence="1">
    <name type="scientific">Aphanomyces invadans</name>
    <dbReference type="NCBI Taxonomy" id="157072"/>
    <lineage>
        <taxon>Eukaryota</taxon>
        <taxon>Sar</taxon>
        <taxon>Stramenopiles</taxon>
        <taxon>Oomycota</taxon>
        <taxon>Saprolegniomycetes</taxon>
        <taxon>Saprolegniales</taxon>
        <taxon>Verrucalvaceae</taxon>
        <taxon>Aphanomyces</taxon>
    </lineage>
</organism>
<evidence type="ECO:0000313" key="1">
    <source>
        <dbReference type="EMBL" id="ETW09295.1"/>
    </source>
</evidence>
<dbReference type="VEuPathDB" id="FungiDB:H310_01687"/>
<dbReference type="OrthoDB" id="7759693at2759"/>
<dbReference type="EMBL" id="KI913953">
    <property type="protein sequence ID" value="ETW09295.1"/>
    <property type="molecule type" value="Genomic_DNA"/>
</dbReference>
<dbReference type="GeneID" id="20078737"/>
<dbReference type="RefSeq" id="XP_008863100.1">
    <property type="nucleotide sequence ID" value="XM_008864878.1"/>
</dbReference>
<sequence>MATLYNFRMLPSVRNFRGQSSGFPVDAVSVQVSSVEEFYSIVHATALPHLKREVIFLPSPSQDTSRQPVWSQTASPSAADVERFVLLYPPSKKTVELSTVTTHSLQRWMGRDVLLYIHCYSNNVASKRDWTLVNKTLIEPAEQDRAGAASMASLLALKSRLREIHGAAYRSQDINWQLWANQIQSAPAHRHDAMVSEPPPSNLIHLFAHAPTQPEVVLRNARQGLCVAGGLNRNFASTVEDMVASIRTLKRKHEELQTHLLFLDGQITAAQRMLASNTTLLGGFENALGIEESQFGTALLQDMEEQEDVDHN</sequence>
<dbReference type="STRING" id="157072.A0A024UTK6"/>
<protein>
    <submittedName>
        <fullName evidence="1">Uncharacterized protein</fullName>
    </submittedName>
</protein>
<name>A0A024UTK6_9STRA</name>
<accession>A0A024UTK6</accession>
<proteinExistence type="predicted"/>
<dbReference type="eggNOG" id="ENOG502SUBE">
    <property type="taxonomic scope" value="Eukaryota"/>
</dbReference>